<dbReference type="Proteomes" id="UP000501780">
    <property type="component" value="Chromosome"/>
</dbReference>
<dbReference type="KEGG" id="bfc:BacF7301_18945"/>
<dbReference type="GO" id="GO:0009103">
    <property type="term" value="P:lipopolysaccharide biosynthetic process"/>
    <property type="evidence" value="ECO:0007669"/>
    <property type="project" value="TreeGrafter"/>
</dbReference>
<dbReference type="AlphaFoldDB" id="A0A6H0KRR1"/>
<dbReference type="GO" id="GO:0016757">
    <property type="term" value="F:glycosyltransferase activity"/>
    <property type="evidence" value="ECO:0007669"/>
    <property type="project" value="UniProtKB-ARBA"/>
</dbReference>
<dbReference type="Pfam" id="PF13439">
    <property type="entry name" value="Glyco_transf_4"/>
    <property type="match status" value="1"/>
</dbReference>
<evidence type="ECO:0000256" key="1">
    <source>
        <dbReference type="ARBA" id="ARBA00022679"/>
    </source>
</evidence>
<proteinExistence type="predicted"/>
<reference evidence="3 4" key="1">
    <citation type="submission" date="2020-03" db="EMBL/GenBank/DDBJ databases">
        <title>Genomic analysis of Bacteroides faecium CBA7301.</title>
        <authorList>
            <person name="Kim J."/>
            <person name="Roh S.W."/>
        </authorList>
    </citation>
    <scope>NUCLEOTIDE SEQUENCE [LARGE SCALE GENOMIC DNA]</scope>
    <source>
        <strain evidence="3 4">CBA7301</strain>
    </source>
</reference>
<dbReference type="Pfam" id="PF13692">
    <property type="entry name" value="Glyco_trans_1_4"/>
    <property type="match status" value="1"/>
</dbReference>
<dbReference type="Gene3D" id="3.40.50.2000">
    <property type="entry name" value="Glycogen Phosphorylase B"/>
    <property type="match status" value="2"/>
</dbReference>
<sequence length="372" mass="42468">MAKNIIVSYLGRHGAGAEYSFEMTRGLLAHGCNVYVIISAQVDNLELWKVLPVKKLFLIPTSNHYQDLISATWQFLFKYIGEIKSYFKNIKVDVLYAPMGHPWILVMRYLVFRDAKFVFTCHDPIVHPNEPLLPVLGQRCAIWMADSVVILSKIFFNYMVEHYKKKRENIVVIPHGAFSHYDDVNYVNMEATFPIAKYNFLFFGRITKYKGIEMLAEAYRKLALERNDISLRVIGSGDISEYKEALASCPNTVVENRFVGDNEVCKYFSMPNTITVISYTSASQSGVIPIAMRANSLLIVTNNEGLLEQTLDGQLALISDISMISLYMQMKNAVENFDDHKTMIRKAQDYINSLSWDNLAKILLDHINKAIA</sequence>
<dbReference type="EMBL" id="CP050831">
    <property type="protein sequence ID" value="QIU96100.1"/>
    <property type="molecule type" value="Genomic_DNA"/>
</dbReference>
<gene>
    <name evidence="3" type="ORF">BacF7301_18945</name>
</gene>
<protein>
    <submittedName>
        <fullName evidence="3">Glycosyltransferase family 4 protein</fullName>
    </submittedName>
</protein>
<dbReference type="CDD" id="cd03801">
    <property type="entry name" value="GT4_PimA-like"/>
    <property type="match status" value="1"/>
</dbReference>
<dbReference type="InterPro" id="IPR028098">
    <property type="entry name" value="Glyco_trans_4-like_N"/>
</dbReference>
<evidence type="ECO:0000259" key="2">
    <source>
        <dbReference type="Pfam" id="PF13439"/>
    </source>
</evidence>
<evidence type="ECO:0000313" key="3">
    <source>
        <dbReference type="EMBL" id="QIU96100.1"/>
    </source>
</evidence>
<keyword evidence="1 3" id="KW-0808">Transferase</keyword>
<accession>A0A6H0KRR1</accession>
<name>A0A6H0KRR1_9BACE</name>
<dbReference type="PANTHER" id="PTHR46401:SF2">
    <property type="entry name" value="GLYCOSYLTRANSFERASE WBBK-RELATED"/>
    <property type="match status" value="1"/>
</dbReference>
<dbReference type="SUPFAM" id="SSF53756">
    <property type="entry name" value="UDP-Glycosyltransferase/glycogen phosphorylase"/>
    <property type="match status" value="1"/>
</dbReference>
<feature type="domain" description="Glycosyltransferase subfamily 4-like N-terminal" evidence="2">
    <location>
        <begin position="19"/>
        <end position="176"/>
    </location>
</feature>
<keyword evidence="4" id="KW-1185">Reference proteome</keyword>
<evidence type="ECO:0000313" key="4">
    <source>
        <dbReference type="Proteomes" id="UP000501780"/>
    </source>
</evidence>
<dbReference type="RefSeq" id="WP_167965257.1">
    <property type="nucleotide sequence ID" value="NZ_CP050831.1"/>
</dbReference>
<organism evidence="3 4">
    <name type="scientific">Bacteroides faecium</name>
    <dbReference type="NCBI Taxonomy" id="2715212"/>
    <lineage>
        <taxon>Bacteria</taxon>
        <taxon>Pseudomonadati</taxon>
        <taxon>Bacteroidota</taxon>
        <taxon>Bacteroidia</taxon>
        <taxon>Bacteroidales</taxon>
        <taxon>Bacteroidaceae</taxon>
        <taxon>Bacteroides</taxon>
    </lineage>
</organism>
<dbReference type="PANTHER" id="PTHR46401">
    <property type="entry name" value="GLYCOSYLTRANSFERASE WBBK-RELATED"/>
    <property type="match status" value="1"/>
</dbReference>